<dbReference type="Pfam" id="PF01554">
    <property type="entry name" value="MatE"/>
    <property type="match status" value="2"/>
</dbReference>
<comment type="subcellular location">
    <subcellularLocation>
        <location evidence="1">Cell inner membrane</location>
        <topology evidence="1">Multi-pass membrane protein</topology>
    </subcellularLocation>
</comment>
<feature type="transmembrane region" description="Helical" evidence="10">
    <location>
        <begin position="285"/>
        <end position="314"/>
    </location>
</feature>
<evidence type="ECO:0000256" key="5">
    <source>
        <dbReference type="ARBA" id="ARBA00022692"/>
    </source>
</evidence>
<evidence type="ECO:0000256" key="4">
    <source>
        <dbReference type="ARBA" id="ARBA00022475"/>
    </source>
</evidence>
<dbReference type="RefSeq" id="WP_070177683.1">
    <property type="nucleotide sequence ID" value="NZ_BMJR01000002.1"/>
</dbReference>
<feature type="transmembrane region" description="Helical" evidence="10">
    <location>
        <begin position="151"/>
        <end position="168"/>
    </location>
</feature>
<evidence type="ECO:0000256" key="7">
    <source>
        <dbReference type="ARBA" id="ARBA00023065"/>
    </source>
</evidence>
<name>A0A1E8FBK0_9ALTE</name>
<feature type="transmembrane region" description="Helical" evidence="10">
    <location>
        <begin position="32"/>
        <end position="54"/>
    </location>
</feature>
<feature type="transmembrane region" description="Helical" evidence="10">
    <location>
        <begin position="404"/>
        <end position="424"/>
    </location>
</feature>
<reference evidence="11 12" key="1">
    <citation type="submission" date="2016-09" db="EMBL/GenBank/DDBJ databases">
        <title>Alteromonas lipolytica, a new species isolated from sea water.</title>
        <authorList>
            <person name="Wu Y.-H."/>
            <person name="Cheng H."/>
            <person name="Xu X.-W."/>
        </authorList>
    </citation>
    <scope>NUCLEOTIDE SEQUENCE [LARGE SCALE GENOMIC DNA]</scope>
    <source>
        <strain evidence="11 12">JW12</strain>
    </source>
</reference>
<dbReference type="EMBL" id="MJIC01000015">
    <property type="protein sequence ID" value="OFI33307.1"/>
    <property type="molecule type" value="Genomic_DNA"/>
</dbReference>
<evidence type="ECO:0000256" key="2">
    <source>
        <dbReference type="ARBA" id="ARBA00022448"/>
    </source>
</evidence>
<protein>
    <recommendedName>
        <fullName evidence="9">Multidrug-efflux transporter</fullName>
    </recommendedName>
</protein>
<evidence type="ECO:0000256" key="6">
    <source>
        <dbReference type="ARBA" id="ARBA00022989"/>
    </source>
</evidence>
<dbReference type="InterPro" id="IPR050222">
    <property type="entry name" value="MATE_MdtK"/>
</dbReference>
<dbReference type="PANTHER" id="PTHR43298:SF2">
    <property type="entry name" value="FMN_FAD EXPORTER YEEO-RELATED"/>
    <property type="match status" value="1"/>
</dbReference>
<feature type="transmembrane region" description="Helical" evidence="10">
    <location>
        <begin position="113"/>
        <end position="131"/>
    </location>
</feature>
<dbReference type="PIRSF" id="PIRSF006603">
    <property type="entry name" value="DinF"/>
    <property type="match status" value="1"/>
</dbReference>
<keyword evidence="4" id="KW-1003">Cell membrane</keyword>
<dbReference type="AlphaFoldDB" id="A0A1E8FBK0"/>
<feature type="transmembrane region" description="Helical" evidence="10">
    <location>
        <begin position="74"/>
        <end position="93"/>
    </location>
</feature>
<dbReference type="InterPro" id="IPR002528">
    <property type="entry name" value="MATE_fam"/>
</dbReference>
<feature type="transmembrane region" description="Helical" evidence="10">
    <location>
        <begin position="430"/>
        <end position="448"/>
    </location>
</feature>
<dbReference type="STRING" id="1856405.BFC17_03335"/>
<feature type="transmembrane region" description="Helical" evidence="10">
    <location>
        <begin position="372"/>
        <end position="392"/>
    </location>
</feature>
<keyword evidence="12" id="KW-1185">Reference proteome</keyword>
<dbReference type="PANTHER" id="PTHR43298">
    <property type="entry name" value="MULTIDRUG RESISTANCE PROTEIN NORM-RELATED"/>
    <property type="match status" value="1"/>
</dbReference>
<comment type="caution">
    <text evidence="11">The sequence shown here is derived from an EMBL/GenBank/DDBJ whole genome shotgun (WGS) entry which is preliminary data.</text>
</comment>
<keyword evidence="6 10" id="KW-1133">Transmembrane helix</keyword>
<evidence type="ECO:0000313" key="11">
    <source>
        <dbReference type="EMBL" id="OFI33307.1"/>
    </source>
</evidence>
<feature type="transmembrane region" description="Helical" evidence="10">
    <location>
        <begin position="180"/>
        <end position="200"/>
    </location>
</feature>
<evidence type="ECO:0000256" key="1">
    <source>
        <dbReference type="ARBA" id="ARBA00004429"/>
    </source>
</evidence>
<dbReference type="NCBIfam" id="TIGR00797">
    <property type="entry name" value="matE"/>
    <property type="match status" value="1"/>
</dbReference>
<dbReference type="GO" id="GO:0005886">
    <property type="term" value="C:plasma membrane"/>
    <property type="evidence" value="ECO:0007669"/>
    <property type="project" value="UniProtKB-SubCell"/>
</dbReference>
<dbReference type="Proteomes" id="UP000176037">
    <property type="component" value="Unassembled WGS sequence"/>
</dbReference>
<evidence type="ECO:0000313" key="12">
    <source>
        <dbReference type="Proteomes" id="UP000176037"/>
    </source>
</evidence>
<dbReference type="OrthoDB" id="9806302at2"/>
<accession>A0A1E8FBK0</accession>
<evidence type="ECO:0000256" key="9">
    <source>
        <dbReference type="ARBA" id="ARBA00031636"/>
    </source>
</evidence>
<proteinExistence type="predicted"/>
<keyword evidence="5 10" id="KW-0812">Transmembrane</keyword>
<dbReference type="GO" id="GO:0006811">
    <property type="term" value="P:monoatomic ion transport"/>
    <property type="evidence" value="ECO:0007669"/>
    <property type="project" value="UniProtKB-KW"/>
</dbReference>
<feature type="transmembrane region" description="Helical" evidence="10">
    <location>
        <begin position="334"/>
        <end position="352"/>
    </location>
</feature>
<organism evidence="11 12">
    <name type="scientific">Alteromonas lipolytica</name>
    <dbReference type="NCBI Taxonomy" id="1856405"/>
    <lineage>
        <taxon>Bacteria</taxon>
        <taxon>Pseudomonadati</taxon>
        <taxon>Pseudomonadota</taxon>
        <taxon>Gammaproteobacteria</taxon>
        <taxon>Alteromonadales</taxon>
        <taxon>Alteromonadaceae</taxon>
        <taxon>Alteromonas/Salinimonas group</taxon>
        <taxon>Alteromonas</taxon>
    </lineage>
</organism>
<evidence type="ECO:0000256" key="10">
    <source>
        <dbReference type="SAM" id="Phobius"/>
    </source>
</evidence>
<evidence type="ECO:0000256" key="3">
    <source>
        <dbReference type="ARBA" id="ARBA00022449"/>
    </source>
</evidence>
<keyword evidence="8 10" id="KW-0472">Membrane</keyword>
<dbReference type="GO" id="GO:0015297">
    <property type="term" value="F:antiporter activity"/>
    <property type="evidence" value="ECO:0007669"/>
    <property type="project" value="UniProtKB-KW"/>
</dbReference>
<dbReference type="GO" id="GO:0042910">
    <property type="term" value="F:xenobiotic transmembrane transporter activity"/>
    <property type="evidence" value="ECO:0007669"/>
    <property type="project" value="InterPro"/>
</dbReference>
<keyword evidence="2" id="KW-0813">Transport</keyword>
<evidence type="ECO:0000256" key="8">
    <source>
        <dbReference type="ARBA" id="ARBA00023136"/>
    </source>
</evidence>
<dbReference type="InterPro" id="IPR048279">
    <property type="entry name" value="MdtK-like"/>
</dbReference>
<keyword evidence="7" id="KW-0406">Ion transport</keyword>
<sequence length="460" mass="49041">MSESQAQAQTPLQTSPSDAGPLLSDAVNIRQLLALVISAGGVQAMSAIVGIITIKIVAPLGSHTLAAVTGGQRLYFIVQAILLGLNVGTMALVSRSIGKQQPAEANEWMRASLLLSLIITLPMSLLFWLAAEPLLHGLGLKGDALTESVDYIRQLTVYIAGVGIYLILASALRAMNITTIPLVCGVFLNMLTVSLTWWLVHHHSALGFTAAGGVSIAAGLGNIIGLALMLVMLWPKLTGLFKGAWPLSKVMPIWRISYPAVLEQLIRQGSVLAFLWVVAHFGDAAYAAYGAGIMLMAVSIVIGFGFSIATAVMVGQALGQDNTAQAENVVRTSMTIAVGLMSVLGVLLGIFADELAVWLVIEGEVVQYTASFILFFALIQPVMAADFVYVGALQGSGDTRWPMVSVIVGPLLVRFSVAYVLLAVGADIEWIFATILIDYLVKTGIVAWRAHYRFKHLLTQ</sequence>
<keyword evidence="3" id="KW-0050">Antiport</keyword>
<gene>
    <name evidence="11" type="ORF">BFC17_03335</name>
</gene>
<feature type="transmembrane region" description="Helical" evidence="10">
    <location>
        <begin position="206"/>
        <end position="235"/>
    </location>
</feature>